<evidence type="ECO:0000259" key="8">
    <source>
        <dbReference type="Pfam" id="PF23390"/>
    </source>
</evidence>
<evidence type="ECO:0000256" key="7">
    <source>
        <dbReference type="ARBA" id="ARBA00023273"/>
    </source>
</evidence>
<dbReference type="PANTHER" id="PTHR12764">
    <property type="entry name" value="WD REPEAT DOMAIN-RELATED"/>
    <property type="match status" value="1"/>
</dbReference>
<protein>
    <submittedName>
        <fullName evidence="10">Uncharacterized protein</fullName>
    </submittedName>
</protein>
<gene>
    <name evidence="10" type="ORF">CAEBREN_15336</name>
</gene>
<keyword evidence="6" id="KW-0969">Cilium</keyword>
<dbReference type="HOGENOM" id="CLU_027292_0_0_1"/>
<dbReference type="PANTHER" id="PTHR12764:SF5">
    <property type="entry name" value="LD29485P"/>
    <property type="match status" value="1"/>
</dbReference>
<dbReference type="OrthoDB" id="10260567at2759"/>
<dbReference type="Pfam" id="PF24797">
    <property type="entry name" value="Beta-prop_WDR35_TULP_N"/>
    <property type="match status" value="1"/>
</dbReference>
<evidence type="ECO:0000256" key="1">
    <source>
        <dbReference type="ARBA" id="ARBA00004138"/>
    </source>
</evidence>
<dbReference type="InterPro" id="IPR036322">
    <property type="entry name" value="WD40_repeat_dom_sf"/>
</dbReference>
<dbReference type="SMART" id="SM00320">
    <property type="entry name" value="WD40"/>
    <property type="match status" value="4"/>
</dbReference>
<dbReference type="InterPro" id="IPR001680">
    <property type="entry name" value="WD40_rpt"/>
</dbReference>
<dbReference type="InterPro" id="IPR056158">
    <property type="entry name" value="Beta-prop_IFT121_2nd"/>
</dbReference>
<dbReference type="GO" id="GO:0061512">
    <property type="term" value="P:protein localization to cilium"/>
    <property type="evidence" value="ECO:0007669"/>
    <property type="project" value="TreeGrafter"/>
</dbReference>
<dbReference type="AlphaFoldDB" id="G0NSP0"/>
<proteinExistence type="predicted"/>
<accession>G0NSP0</accession>
<feature type="domain" description="IFT121 second beta-propeller" evidence="8">
    <location>
        <begin position="483"/>
        <end position="655"/>
    </location>
</feature>
<dbReference type="Pfam" id="PF23390">
    <property type="entry name" value="Beta-prop_WDR35_2nd"/>
    <property type="match status" value="2"/>
</dbReference>
<reference evidence="11" key="1">
    <citation type="submission" date="2011-07" db="EMBL/GenBank/DDBJ databases">
        <authorList>
            <consortium name="Caenorhabditis brenneri Sequencing and Analysis Consortium"/>
            <person name="Wilson R.K."/>
        </authorList>
    </citation>
    <scope>NUCLEOTIDE SEQUENCE [LARGE SCALE GENOMIC DNA]</scope>
    <source>
        <strain evidence="11">PB2801</strain>
    </source>
</reference>
<evidence type="ECO:0000256" key="5">
    <source>
        <dbReference type="ARBA" id="ARBA00022737"/>
    </source>
</evidence>
<organism evidence="11">
    <name type="scientific">Caenorhabditis brenneri</name>
    <name type="common">Nematode worm</name>
    <dbReference type="NCBI Taxonomy" id="135651"/>
    <lineage>
        <taxon>Eukaryota</taxon>
        <taxon>Metazoa</taxon>
        <taxon>Ecdysozoa</taxon>
        <taxon>Nematoda</taxon>
        <taxon>Chromadorea</taxon>
        <taxon>Rhabditida</taxon>
        <taxon>Rhabditina</taxon>
        <taxon>Rhabditomorpha</taxon>
        <taxon>Rhabditoidea</taxon>
        <taxon>Rhabditidae</taxon>
        <taxon>Peloderinae</taxon>
        <taxon>Caenorhabditis</taxon>
    </lineage>
</organism>
<dbReference type="SUPFAM" id="SSF50978">
    <property type="entry name" value="WD40 repeat-like"/>
    <property type="match status" value="1"/>
</dbReference>
<evidence type="ECO:0000259" key="9">
    <source>
        <dbReference type="Pfam" id="PF24797"/>
    </source>
</evidence>
<dbReference type="GO" id="GO:1905515">
    <property type="term" value="P:non-motile cilium assembly"/>
    <property type="evidence" value="ECO:0007669"/>
    <property type="project" value="TreeGrafter"/>
</dbReference>
<dbReference type="STRING" id="135651.G0NSP0"/>
<dbReference type="eggNOG" id="KOG2041">
    <property type="taxonomic scope" value="Eukaryota"/>
</dbReference>
<sequence length="660" mass="76628">MTSMAKYDERTVSKIYVEVQKKISYGLEVNKGQIHFIAWNHISDHIAVGGDSNAMKILRFNFKPMDTSQKNYLQINQPLITLDDKDRVIRGSIMYGTWNEEYERVATSDSCGRVTIWKISKHDAKCYRKLMLCPATSALATGVAWNSEGNKIVIAYSNGVVNVYTWEGNLVWTKNMGTSIAICEWSPVDEMLIFGMADGRIRVYDEHGEFETDIQRYIDEECEYFRVPDEIVCMKYWRPHQSITVNSEEIHCPEDRPRFAIVYRRLVIQLMRSIYDQDPVIIRLPGLKITGAEWSPNGVFLAVCGVNTDNFQHSIIHIFTAYGELFCTSHQLSMHICDLTWQASSLRLAIATERKVFIADIRLNYKYGTIRDSFVYCVPNGDKHKIKFYNLKSGELKDKTVRNFESTVFAKDNFVVITSKSDLEETLYSCEMYNSNCSKFSCYHTTTRPKFACANGHFMVAACKDRYFIWDFVRDHGKEYRLQQHAEDEVSPEVCSMCIADTFFLLALQETGICRVNLSDGVITHRYPMEDTVFDSMKLNCDFTRLAVVKVVRSKETDYFMHFYKFYNGQLQEIHFQRNGDVWDYQWHQTEHNRIAIKTRTNLSCFEDMKLLMGTTTNRDIVSYNDSGDCSVITTVHMNEVMLNTEVSPKEMFKTIEFDR</sequence>
<name>G0NSP0_CAEBE</name>
<dbReference type="Gene3D" id="2.130.10.10">
    <property type="entry name" value="YVTN repeat-like/Quinoprotein amine dehydrogenase"/>
    <property type="match status" value="2"/>
</dbReference>
<evidence type="ECO:0000313" key="10">
    <source>
        <dbReference type="EMBL" id="EGT36885.1"/>
    </source>
</evidence>
<dbReference type="SUPFAM" id="SSF101908">
    <property type="entry name" value="Putative isomerase YbhE"/>
    <property type="match status" value="1"/>
</dbReference>
<dbReference type="GO" id="GO:0097730">
    <property type="term" value="C:non-motile cilium"/>
    <property type="evidence" value="ECO:0007669"/>
    <property type="project" value="TreeGrafter"/>
</dbReference>
<evidence type="ECO:0000256" key="4">
    <source>
        <dbReference type="ARBA" id="ARBA00022574"/>
    </source>
</evidence>
<keyword evidence="5" id="KW-0677">Repeat</keyword>
<dbReference type="InParanoid" id="G0NSP0"/>
<keyword evidence="3" id="KW-0963">Cytoplasm</keyword>
<evidence type="ECO:0000313" key="11">
    <source>
        <dbReference type="Proteomes" id="UP000008068"/>
    </source>
</evidence>
<keyword evidence="11" id="KW-1185">Reference proteome</keyword>
<feature type="domain" description="IFT121/TULP4 N-terminal" evidence="9">
    <location>
        <begin position="16"/>
        <end position="362"/>
    </location>
</feature>
<dbReference type="GO" id="GO:0035721">
    <property type="term" value="P:intraciliary retrograde transport"/>
    <property type="evidence" value="ECO:0007669"/>
    <property type="project" value="TreeGrafter"/>
</dbReference>
<feature type="domain" description="IFT121 second beta-propeller" evidence="8">
    <location>
        <begin position="373"/>
        <end position="476"/>
    </location>
</feature>
<comment type="subcellular location">
    <subcellularLocation>
        <location evidence="1">Cell projection</location>
        <location evidence="1">Cilium</location>
    </subcellularLocation>
    <subcellularLocation>
        <location evidence="2">Cytoplasm</location>
    </subcellularLocation>
</comment>
<dbReference type="EMBL" id="GL379939">
    <property type="protein sequence ID" value="EGT36885.1"/>
    <property type="molecule type" value="Genomic_DNA"/>
</dbReference>
<dbReference type="Proteomes" id="UP000008068">
    <property type="component" value="Unassembled WGS sequence"/>
</dbReference>
<dbReference type="InterPro" id="IPR039857">
    <property type="entry name" value="Ift122/121"/>
</dbReference>
<keyword evidence="7" id="KW-0966">Cell projection</keyword>
<evidence type="ECO:0000256" key="3">
    <source>
        <dbReference type="ARBA" id="ARBA00022490"/>
    </source>
</evidence>
<dbReference type="GO" id="GO:0005737">
    <property type="term" value="C:cytoplasm"/>
    <property type="evidence" value="ECO:0007669"/>
    <property type="project" value="UniProtKB-SubCell"/>
</dbReference>
<dbReference type="InterPro" id="IPR056159">
    <property type="entry name" value="Beta-prop_IFT121_TULP_N"/>
</dbReference>
<evidence type="ECO:0000256" key="2">
    <source>
        <dbReference type="ARBA" id="ARBA00004496"/>
    </source>
</evidence>
<dbReference type="OMA" id="VICLCWH"/>
<dbReference type="InterPro" id="IPR015943">
    <property type="entry name" value="WD40/YVTN_repeat-like_dom_sf"/>
</dbReference>
<evidence type="ECO:0000256" key="6">
    <source>
        <dbReference type="ARBA" id="ARBA00023069"/>
    </source>
</evidence>
<keyword evidence="4" id="KW-0853">WD repeat</keyword>
<dbReference type="GO" id="GO:0030991">
    <property type="term" value="C:intraciliary transport particle A"/>
    <property type="evidence" value="ECO:0007669"/>
    <property type="project" value="TreeGrafter"/>
</dbReference>